<comment type="caution">
    <text evidence="2">The sequence shown here is derived from an EMBL/GenBank/DDBJ whole genome shotgun (WGS) entry which is preliminary data.</text>
</comment>
<dbReference type="RefSeq" id="WP_185062926.1">
    <property type="nucleotide sequence ID" value="NZ_BAABJP010000004.1"/>
</dbReference>
<dbReference type="EMBL" id="BAABJP010000004">
    <property type="protein sequence ID" value="GAA5149655.1"/>
    <property type="molecule type" value="Genomic_DNA"/>
</dbReference>
<name>A0ABP9PP72_9PSEU</name>
<evidence type="ECO:0008006" key="4">
    <source>
        <dbReference type="Google" id="ProtNLM"/>
    </source>
</evidence>
<keyword evidence="1" id="KW-1133">Transmembrane helix</keyword>
<keyword evidence="3" id="KW-1185">Reference proteome</keyword>
<reference evidence="3" key="1">
    <citation type="journal article" date="2019" name="Int. J. Syst. Evol. Microbiol.">
        <title>The Global Catalogue of Microorganisms (GCM) 10K type strain sequencing project: providing services to taxonomists for standard genome sequencing and annotation.</title>
        <authorList>
            <consortium name="The Broad Institute Genomics Platform"/>
            <consortium name="The Broad Institute Genome Sequencing Center for Infectious Disease"/>
            <person name="Wu L."/>
            <person name="Ma J."/>
        </authorList>
    </citation>
    <scope>NUCLEOTIDE SEQUENCE [LARGE SCALE GENOMIC DNA]</scope>
    <source>
        <strain evidence="3">JCM 18303</strain>
    </source>
</reference>
<feature type="transmembrane region" description="Helical" evidence="1">
    <location>
        <begin position="138"/>
        <end position="160"/>
    </location>
</feature>
<evidence type="ECO:0000313" key="2">
    <source>
        <dbReference type="EMBL" id="GAA5149655.1"/>
    </source>
</evidence>
<feature type="transmembrane region" description="Helical" evidence="1">
    <location>
        <begin position="205"/>
        <end position="228"/>
    </location>
</feature>
<dbReference type="Proteomes" id="UP001428817">
    <property type="component" value="Unassembled WGS sequence"/>
</dbReference>
<accession>A0ABP9PP72</accession>
<feature type="transmembrane region" description="Helical" evidence="1">
    <location>
        <begin position="56"/>
        <end position="82"/>
    </location>
</feature>
<gene>
    <name evidence="2" type="ORF">GCM10023321_13860</name>
</gene>
<evidence type="ECO:0000256" key="1">
    <source>
        <dbReference type="SAM" id="Phobius"/>
    </source>
</evidence>
<feature type="transmembrane region" description="Helical" evidence="1">
    <location>
        <begin position="172"/>
        <end position="193"/>
    </location>
</feature>
<sequence>MTERLSLGPVRTAIWVGFAGMFLLFGTGFVLSGFILPPSAEDSSAQIVKIYVEHQTRIRVGCFLMITGFCFVALWGCALAALTRLLEGRTPIRTYTQVVCIGVVTVIVVFVPMIWALAAFRPGEIDPDVTRSINDFAWFLFLYPWPPLMIWLGVTGWTILGDQSAHPIFPRWSGYLCWWTALLSVPGGLISFFKSGPFSWNGVLAYWLPLAVFFVWVVGMSTVMMSAIKRLDGSAASEMAIVAAEPEPQPARRVD</sequence>
<keyword evidence="1" id="KW-0472">Membrane</keyword>
<protein>
    <recommendedName>
        <fullName evidence="4">DUF4328 domain-containing protein</fullName>
    </recommendedName>
</protein>
<feature type="transmembrane region" description="Helical" evidence="1">
    <location>
        <begin position="94"/>
        <end position="118"/>
    </location>
</feature>
<evidence type="ECO:0000313" key="3">
    <source>
        <dbReference type="Proteomes" id="UP001428817"/>
    </source>
</evidence>
<keyword evidence="1" id="KW-0812">Transmembrane</keyword>
<feature type="transmembrane region" description="Helical" evidence="1">
    <location>
        <begin position="12"/>
        <end position="36"/>
    </location>
</feature>
<proteinExistence type="predicted"/>
<organism evidence="2 3">
    <name type="scientific">Pseudonocardia eucalypti</name>
    <dbReference type="NCBI Taxonomy" id="648755"/>
    <lineage>
        <taxon>Bacteria</taxon>
        <taxon>Bacillati</taxon>
        <taxon>Actinomycetota</taxon>
        <taxon>Actinomycetes</taxon>
        <taxon>Pseudonocardiales</taxon>
        <taxon>Pseudonocardiaceae</taxon>
        <taxon>Pseudonocardia</taxon>
    </lineage>
</organism>